<comment type="caution">
    <text evidence="1">The sequence shown here is derived from an EMBL/GenBank/DDBJ whole genome shotgun (WGS) entry which is preliminary data.</text>
</comment>
<dbReference type="RefSeq" id="WP_379763699.1">
    <property type="nucleotide sequence ID" value="NZ_JBHSXI010000001.1"/>
</dbReference>
<accession>A0ABD5UGY1</accession>
<reference evidence="1 2" key="1">
    <citation type="journal article" date="2019" name="Int. J. Syst. Evol. Microbiol.">
        <title>The Global Catalogue of Microorganisms (GCM) 10K type strain sequencing project: providing services to taxonomists for standard genome sequencing and annotation.</title>
        <authorList>
            <consortium name="The Broad Institute Genomics Platform"/>
            <consortium name="The Broad Institute Genome Sequencing Center for Infectious Disease"/>
            <person name="Wu L."/>
            <person name="Ma J."/>
        </authorList>
    </citation>
    <scope>NUCLEOTIDE SEQUENCE [LARGE SCALE GENOMIC DNA]</scope>
    <source>
        <strain evidence="1 2">Y73</strain>
    </source>
</reference>
<name>A0ABD5UGY1_9EURY</name>
<proteinExistence type="predicted"/>
<evidence type="ECO:0000313" key="2">
    <source>
        <dbReference type="Proteomes" id="UP001596333"/>
    </source>
</evidence>
<sequence length="101" mass="11786">MVEPTYPFPPAQDRMSDKQVSAWYNRRLPEREQRKFAFVLETIDERDGDHGDDTIVTVMNHFHTNPEDPVDVREVLQDVGIAFDDPDPDMSHIDLNEVFMP</sequence>
<organism evidence="1 2">
    <name type="scientific">Halorubrum trueperi</name>
    <dbReference type="NCBI Taxonomy" id="2004704"/>
    <lineage>
        <taxon>Archaea</taxon>
        <taxon>Methanobacteriati</taxon>
        <taxon>Methanobacteriota</taxon>
        <taxon>Stenosarchaea group</taxon>
        <taxon>Halobacteria</taxon>
        <taxon>Halobacteriales</taxon>
        <taxon>Haloferacaceae</taxon>
        <taxon>Halorubrum</taxon>
    </lineage>
</organism>
<keyword evidence="2" id="KW-1185">Reference proteome</keyword>
<dbReference type="AlphaFoldDB" id="A0ABD5UGY1"/>
<gene>
    <name evidence="1" type="ORF">ACFQEY_00515</name>
</gene>
<protein>
    <submittedName>
        <fullName evidence="1">Uncharacterized protein</fullName>
    </submittedName>
</protein>
<dbReference type="Proteomes" id="UP001596333">
    <property type="component" value="Unassembled WGS sequence"/>
</dbReference>
<evidence type="ECO:0000313" key="1">
    <source>
        <dbReference type="EMBL" id="MFC6887541.1"/>
    </source>
</evidence>
<dbReference type="EMBL" id="JBHSXI010000001">
    <property type="protein sequence ID" value="MFC6887541.1"/>
    <property type="molecule type" value="Genomic_DNA"/>
</dbReference>